<gene>
    <name evidence="2" type="ORF">METZ01_LOCUS422875</name>
</gene>
<feature type="compositionally biased region" description="Low complexity" evidence="1">
    <location>
        <begin position="1"/>
        <end position="15"/>
    </location>
</feature>
<proteinExistence type="predicted"/>
<feature type="region of interest" description="Disordered" evidence="1">
    <location>
        <begin position="1"/>
        <end position="73"/>
    </location>
</feature>
<name>A0A382XHV9_9ZZZZ</name>
<evidence type="ECO:0000313" key="2">
    <source>
        <dbReference type="EMBL" id="SVD70021.1"/>
    </source>
</evidence>
<evidence type="ECO:0000256" key="1">
    <source>
        <dbReference type="SAM" id="MobiDB-lite"/>
    </source>
</evidence>
<organism evidence="2">
    <name type="scientific">marine metagenome</name>
    <dbReference type="NCBI Taxonomy" id="408172"/>
    <lineage>
        <taxon>unclassified sequences</taxon>
        <taxon>metagenomes</taxon>
        <taxon>ecological metagenomes</taxon>
    </lineage>
</organism>
<feature type="non-terminal residue" evidence="2">
    <location>
        <position position="1"/>
    </location>
</feature>
<sequence>AAHAAASHRSQSAGQGIDGDHGRHDCVFPATHAGDDANRPHHGMCPSADPVGGTISSTARGIAQKRPTSSTYL</sequence>
<protein>
    <submittedName>
        <fullName evidence="2">Uncharacterized protein</fullName>
    </submittedName>
</protein>
<reference evidence="2" key="1">
    <citation type="submission" date="2018-05" db="EMBL/GenBank/DDBJ databases">
        <authorList>
            <person name="Lanie J.A."/>
            <person name="Ng W.-L."/>
            <person name="Kazmierczak K.M."/>
            <person name="Andrzejewski T.M."/>
            <person name="Davidsen T.M."/>
            <person name="Wayne K.J."/>
            <person name="Tettelin H."/>
            <person name="Glass J.I."/>
            <person name="Rusch D."/>
            <person name="Podicherti R."/>
            <person name="Tsui H.-C.T."/>
            <person name="Winkler M.E."/>
        </authorList>
    </citation>
    <scope>NUCLEOTIDE SEQUENCE</scope>
</reference>
<dbReference type="AlphaFoldDB" id="A0A382XHV9"/>
<dbReference type="EMBL" id="UINC01167482">
    <property type="protein sequence ID" value="SVD70021.1"/>
    <property type="molecule type" value="Genomic_DNA"/>
</dbReference>
<accession>A0A382XHV9</accession>
<feature type="non-terminal residue" evidence="2">
    <location>
        <position position="73"/>
    </location>
</feature>